<comment type="caution">
    <text evidence="4">The sequence shown here is derived from an EMBL/GenBank/DDBJ whole genome shotgun (WGS) entry which is preliminary data.</text>
</comment>
<protein>
    <submittedName>
        <fullName evidence="4">Transporter substrate-binding domain-containing protein</fullName>
    </submittedName>
</protein>
<feature type="chain" id="PRO_5024433769" evidence="2">
    <location>
        <begin position="27"/>
        <end position="274"/>
    </location>
</feature>
<feature type="domain" description="Solute-binding protein family 3/N-terminal" evidence="3">
    <location>
        <begin position="51"/>
        <end position="274"/>
    </location>
</feature>
<dbReference type="InterPro" id="IPR001638">
    <property type="entry name" value="Solute-binding_3/MltF_N"/>
</dbReference>
<proteinExistence type="predicted"/>
<organism evidence="4 5">
    <name type="scientific">Mumia zhuanghuii</name>
    <dbReference type="NCBI Taxonomy" id="2585211"/>
    <lineage>
        <taxon>Bacteria</taxon>
        <taxon>Bacillati</taxon>
        <taxon>Actinomycetota</taxon>
        <taxon>Actinomycetes</taxon>
        <taxon>Propionibacteriales</taxon>
        <taxon>Nocardioidaceae</taxon>
        <taxon>Mumia</taxon>
    </lineage>
</organism>
<evidence type="ECO:0000259" key="3">
    <source>
        <dbReference type="SMART" id="SM00062"/>
    </source>
</evidence>
<sequence length="274" mass="28752">MKVTGRSLGRAAAAAAGALALTVTMAACGGDDDGGDSAATVDGIELVKADTLTICTNLPYKPFQYPDDSGEIVGFDTDLLGLLADDMGLETEIVDVDWNQVTSGAAFKAGKCDVGMGGMTITPEREAAIAISDPYFEATQALLVKADSGIAGLEDLKGKKLGVQTDTTGEVYANENAAKYGYTPVAFDDLSLEATALLANRVDAVINDNGVLYDFVKDNPDTKVATEFDTGEEYGFAAVKEANGEKLIERLNGVLTTSKEDGSYDEIFAKYFGE</sequence>
<evidence type="ECO:0000256" key="2">
    <source>
        <dbReference type="SAM" id="SignalP"/>
    </source>
</evidence>
<dbReference type="RefSeq" id="WP_149770435.1">
    <property type="nucleotide sequence ID" value="NZ_VDFQ02000004.1"/>
</dbReference>
<dbReference type="PROSITE" id="PS51257">
    <property type="entry name" value="PROKAR_LIPOPROTEIN"/>
    <property type="match status" value="1"/>
</dbReference>
<accession>A0A5Q6RWN8</accession>
<keyword evidence="1 2" id="KW-0732">Signal</keyword>
<dbReference type="AlphaFoldDB" id="A0A5Q6RWN8"/>
<gene>
    <name evidence="4" type="ORF">FE697_015220</name>
</gene>
<feature type="signal peptide" evidence="2">
    <location>
        <begin position="1"/>
        <end position="26"/>
    </location>
</feature>
<dbReference type="OrthoDB" id="8454826at2"/>
<dbReference type="EMBL" id="VDFQ02000004">
    <property type="protein sequence ID" value="KAA1422484.1"/>
    <property type="molecule type" value="Genomic_DNA"/>
</dbReference>
<dbReference type="PANTHER" id="PTHR35936">
    <property type="entry name" value="MEMBRANE-BOUND LYTIC MUREIN TRANSGLYCOSYLASE F"/>
    <property type="match status" value="1"/>
</dbReference>
<evidence type="ECO:0000256" key="1">
    <source>
        <dbReference type="ARBA" id="ARBA00022729"/>
    </source>
</evidence>
<dbReference type="SUPFAM" id="SSF53850">
    <property type="entry name" value="Periplasmic binding protein-like II"/>
    <property type="match status" value="1"/>
</dbReference>
<reference evidence="4 5" key="1">
    <citation type="submission" date="2019-09" db="EMBL/GenBank/DDBJ databases">
        <title>Mumia zhuanghuii sp. nov. isolated from the intestinal contents of plateau pika (Ochotona curzoniae) in the Qinghai-Tibet plateau of China.</title>
        <authorList>
            <person name="Tian Z."/>
        </authorList>
    </citation>
    <scope>NUCLEOTIDE SEQUENCE [LARGE SCALE GENOMIC DNA]</scope>
    <source>
        <strain evidence="5">350</strain>
    </source>
</reference>
<evidence type="ECO:0000313" key="4">
    <source>
        <dbReference type="EMBL" id="KAA1422484.1"/>
    </source>
</evidence>
<dbReference type="Proteomes" id="UP000307768">
    <property type="component" value="Unassembled WGS sequence"/>
</dbReference>
<dbReference type="Pfam" id="PF00497">
    <property type="entry name" value="SBP_bac_3"/>
    <property type="match status" value="1"/>
</dbReference>
<name>A0A5Q6RWN8_9ACTN</name>
<dbReference type="SMART" id="SM00062">
    <property type="entry name" value="PBPb"/>
    <property type="match status" value="1"/>
</dbReference>
<dbReference type="PANTHER" id="PTHR35936:SF38">
    <property type="entry name" value="GLUTAMINE-BINDING PERIPLASMIC PROTEIN"/>
    <property type="match status" value="1"/>
</dbReference>
<evidence type="ECO:0000313" key="5">
    <source>
        <dbReference type="Proteomes" id="UP000307768"/>
    </source>
</evidence>
<dbReference type="Gene3D" id="3.40.190.10">
    <property type="entry name" value="Periplasmic binding protein-like II"/>
    <property type="match status" value="2"/>
</dbReference>